<organism evidence="1 2">
    <name type="scientific">Flexivirga caeni</name>
    <dbReference type="NCBI Taxonomy" id="2294115"/>
    <lineage>
        <taxon>Bacteria</taxon>
        <taxon>Bacillati</taxon>
        <taxon>Actinomycetota</taxon>
        <taxon>Actinomycetes</taxon>
        <taxon>Micrococcales</taxon>
        <taxon>Dermacoccaceae</taxon>
        <taxon>Flexivirga</taxon>
    </lineage>
</organism>
<name>A0A3M9M8V0_9MICO</name>
<gene>
    <name evidence="1" type="ORF">EFY87_11455</name>
</gene>
<proteinExistence type="predicted"/>
<keyword evidence="2" id="KW-1185">Reference proteome</keyword>
<accession>A0A3M9M8V0</accession>
<dbReference type="Proteomes" id="UP000271678">
    <property type="component" value="Unassembled WGS sequence"/>
</dbReference>
<evidence type="ECO:0008006" key="3">
    <source>
        <dbReference type="Google" id="ProtNLM"/>
    </source>
</evidence>
<evidence type="ECO:0000313" key="1">
    <source>
        <dbReference type="EMBL" id="RNI21303.1"/>
    </source>
</evidence>
<dbReference type="OrthoDB" id="5197356at2"/>
<dbReference type="EMBL" id="RJJQ01000011">
    <property type="protein sequence ID" value="RNI21303.1"/>
    <property type="molecule type" value="Genomic_DNA"/>
</dbReference>
<sequence>MTADQLRSILRDALKTALRERDRVTTQALRSAIAAIDNAEAVPTAARAGAIEAAPTGVGATEARRRDLSAAELHAILRHEVDERYAAARVCVTASPETAARLRAEADVIAPYTSLVLS</sequence>
<dbReference type="Gene3D" id="1.10.1510.10">
    <property type="entry name" value="Uncharacterised protein YqeY/AIM41 PF09424, N-terminal domain"/>
    <property type="match status" value="1"/>
</dbReference>
<reference evidence="1 2" key="1">
    <citation type="submission" date="2018-11" db="EMBL/GenBank/DDBJ databases">
        <title>Draft genome of Simplicispira Flexivirga sp. BO-16.</title>
        <authorList>
            <person name="Im W.T."/>
        </authorList>
    </citation>
    <scope>NUCLEOTIDE SEQUENCE [LARGE SCALE GENOMIC DNA]</scope>
    <source>
        <strain evidence="1 2">BO-16</strain>
    </source>
</reference>
<protein>
    <recommendedName>
        <fullName evidence="3">Glutamyl-tRNA amidotransferase</fullName>
    </recommendedName>
</protein>
<dbReference type="InterPro" id="IPR042184">
    <property type="entry name" value="YqeY/Aim41_N"/>
</dbReference>
<evidence type="ECO:0000313" key="2">
    <source>
        <dbReference type="Proteomes" id="UP000271678"/>
    </source>
</evidence>
<dbReference type="AlphaFoldDB" id="A0A3M9M8V0"/>
<comment type="caution">
    <text evidence="1">The sequence shown here is derived from an EMBL/GenBank/DDBJ whole genome shotgun (WGS) entry which is preliminary data.</text>
</comment>
<dbReference type="RefSeq" id="WP_123271619.1">
    <property type="nucleotide sequence ID" value="NZ_RJJQ01000011.1"/>
</dbReference>